<dbReference type="AlphaFoldDB" id="Q3AS79"/>
<accession>Q3AS79</accession>
<reference evidence="1" key="1">
    <citation type="submission" date="2005-08" db="EMBL/GenBank/DDBJ databases">
        <title>Complete sequence of Chlorobium chlorochromatii CaD3.</title>
        <authorList>
            <person name="Copeland A."/>
            <person name="Lucas S."/>
            <person name="Lapidus A."/>
            <person name="Barry K."/>
            <person name="Detter J.C."/>
            <person name="Glavina T."/>
            <person name="Hammon N."/>
            <person name="Israni S."/>
            <person name="Pitluck S."/>
            <person name="Bryant D."/>
            <person name="Schmutz J."/>
            <person name="Larimer F."/>
            <person name="Land M."/>
            <person name="Kyrpides N."/>
            <person name="Ivanova N."/>
            <person name="Richardson P."/>
        </authorList>
    </citation>
    <scope>NUCLEOTIDE SEQUENCE [LARGE SCALE GENOMIC DNA]</scope>
    <source>
        <strain evidence="1">CaD3</strain>
    </source>
</reference>
<evidence type="ECO:0000313" key="1">
    <source>
        <dbReference type="EMBL" id="ABB28146.1"/>
    </source>
</evidence>
<proteinExistence type="predicted"/>
<dbReference type="STRING" id="340177.Cag_0881"/>
<gene>
    <name evidence="1" type="ordered locus">Cag_0881</name>
</gene>
<organism evidence="1">
    <name type="scientific">Chlorobium chlorochromatii (strain CaD3)</name>
    <dbReference type="NCBI Taxonomy" id="340177"/>
    <lineage>
        <taxon>Bacteria</taxon>
        <taxon>Pseudomonadati</taxon>
        <taxon>Chlorobiota</taxon>
        <taxon>Chlorobiia</taxon>
        <taxon>Chlorobiales</taxon>
        <taxon>Chlorobiaceae</taxon>
        <taxon>Chlorobium/Pelodictyon group</taxon>
        <taxon>Chlorobium</taxon>
    </lineage>
</organism>
<dbReference type="KEGG" id="cch:Cag_0881"/>
<protein>
    <submittedName>
        <fullName evidence="1">Uncharacterized protein</fullName>
    </submittedName>
</protein>
<dbReference type="EMBL" id="CP000108">
    <property type="protein sequence ID" value="ABB28146.1"/>
    <property type="molecule type" value="Genomic_DNA"/>
</dbReference>
<dbReference type="eggNOG" id="ENOG5033H4M">
    <property type="taxonomic scope" value="Bacteria"/>
</dbReference>
<name>Q3AS79_CHLCH</name>
<sequence length="50" mass="6112">MNRIKAYYDEAYPPVPSKRVLYWRKNLPWQIIRFFVLNFKIMRIVVGGHS</sequence>
<dbReference type="HOGENOM" id="CLU_208491_0_0_10"/>